<evidence type="ECO:0000256" key="6">
    <source>
        <dbReference type="HAMAP-Rule" id="MF_01915"/>
    </source>
</evidence>
<evidence type="ECO:0000256" key="3">
    <source>
        <dbReference type="ARBA" id="ARBA00022692"/>
    </source>
</evidence>
<evidence type="ECO:0000313" key="7">
    <source>
        <dbReference type="EMBL" id="SFM41133.1"/>
    </source>
</evidence>
<dbReference type="GO" id="GO:0030288">
    <property type="term" value="C:outer membrane-bounded periplasmic space"/>
    <property type="evidence" value="ECO:0007669"/>
    <property type="project" value="TreeGrafter"/>
</dbReference>
<dbReference type="GO" id="GO:0005886">
    <property type="term" value="C:plasma membrane"/>
    <property type="evidence" value="ECO:0007669"/>
    <property type="project" value="UniProtKB-SubCell"/>
</dbReference>
<dbReference type="NCBIfam" id="TIGR04409">
    <property type="entry name" value="LptC_YrbK"/>
    <property type="match status" value="1"/>
</dbReference>
<dbReference type="STRING" id="488535.SAMN04487963_2464"/>
<keyword evidence="2 6" id="KW-0997">Cell inner membrane</keyword>
<comment type="similarity">
    <text evidence="6">Belongs to the LptC family.</text>
</comment>
<gene>
    <name evidence="6" type="primary">lptC</name>
    <name evidence="7" type="ORF">SAMN04487963_2464</name>
</gene>
<dbReference type="RefSeq" id="WP_092022936.1">
    <property type="nucleotide sequence ID" value="NZ_FOUE01000003.1"/>
</dbReference>
<dbReference type="InterPro" id="IPR010664">
    <property type="entry name" value="LipoPS_assembly_LptC-rel"/>
</dbReference>
<dbReference type="Proteomes" id="UP000198519">
    <property type="component" value="Unassembled WGS sequence"/>
</dbReference>
<dbReference type="OrthoDB" id="6194582at2"/>
<dbReference type="PANTHER" id="PTHR37481">
    <property type="entry name" value="LIPOPOLYSACCHARIDE EXPORT SYSTEM PROTEIN LPTC"/>
    <property type="match status" value="1"/>
</dbReference>
<reference evidence="8" key="1">
    <citation type="submission" date="2016-10" db="EMBL/GenBank/DDBJ databases">
        <authorList>
            <person name="Varghese N."/>
            <person name="Submissions S."/>
        </authorList>
    </citation>
    <scope>NUCLEOTIDE SEQUENCE [LARGE SCALE GENOMIC DNA]</scope>
    <source>
        <strain evidence="8">CGMCC 1.7061</strain>
    </source>
</reference>
<sequence length="200" mass="22009">MIAGDFLSRPWVRALALIISFAVLVALLWQSDERLPPLEAESLRGPSEPDGFVVNGLYRSFDEAGQLTTLISSPRIEQFEASEVAIMTSPDATLIDKNTGSPWKLTAASGTFHQQKNLVELEGNVIVTRQISDDRQGTLETEQLTLDNESRTVFTEAPVTLTDGRTITQATGMTAWIDDRILELKSQVIGLYEPATSNSR</sequence>
<evidence type="ECO:0000256" key="4">
    <source>
        <dbReference type="ARBA" id="ARBA00022989"/>
    </source>
</evidence>
<dbReference type="AlphaFoldDB" id="A0A1I4QN84"/>
<dbReference type="GO" id="GO:0043165">
    <property type="term" value="P:Gram-negative-bacterium-type cell outer membrane assembly"/>
    <property type="evidence" value="ECO:0007669"/>
    <property type="project" value="UniProtKB-UniRule"/>
</dbReference>
<comment type="subcellular location">
    <subcellularLocation>
        <location evidence="6">Cell inner membrane</location>
        <topology evidence="6">Single-pass membrane protein</topology>
    </subcellularLocation>
</comment>
<dbReference type="HAMAP" id="MF_01915">
    <property type="entry name" value="LPS_assembly_LptC"/>
    <property type="match status" value="1"/>
</dbReference>
<comment type="function">
    <text evidence="6">Involved in the assembly of lipopolysaccharide (LPS). Required for the translocation of LPS from the inner membrane to the outer membrane. Facilitates the transfer of LPS from the inner membrane to the periplasmic protein LptA. Could be a docking site for LptA.</text>
</comment>
<dbReference type="InterPro" id="IPR052363">
    <property type="entry name" value="LPS_export_LptC"/>
</dbReference>
<protein>
    <recommendedName>
        <fullName evidence="6">Lipopolysaccharide export system protein LptC</fullName>
    </recommendedName>
</protein>
<organism evidence="7 8">
    <name type="scientific">Marinobacter zhejiangensis</name>
    <dbReference type="NCBI Taxonomy" id="488535"/>
    <lineage>
        <taxon>Bacteria</taxon>
        <taxon>Pseudomonadati</taxon>
        <taxon>Pseudomonadota</taxon>
        <taxon>Gammaproteobacteria</taxon>
        <taxon>Pseudomonadales</taxon>
        <taxon>Marinobacteraceae</taxon>
        <taxon>Marinobacter</taxon>
    </lineage>
</organism>
<feature type="transmembrane region" description="Helical" evidence="6">
    <location>
        <begin position="12"/>
        <end position="29"/>
    </location>
</feature>
<dbReference type="EMBL" id="FOUE01000003">
    <property type="protein sequence ID" value="SFM41133.1"/>
    <property type="molecule type" value="Genomic_DNA"/>
</dbReference>
<evidence type="ECO:0000313" key="8">
    <source>
        <dbReference type="Proteomes" id="UP000198519"/>
    </source>
</evidence>
<dbReference type="GO" id="GO:0015221">
    <property type="term" value="F:lipopolysaccharide transmembrane transporter activity"/>
    <property type="evidence" value="ECO:0007669"/>
    <property type="project" value="InterPro"/>
</dbReference>
<evidence type="ECO:0000256" key="5">
    <source>
        <dbReference type="ARBA" id="ARBA00023136"/>
    </source>
</evidence>
<evidence type="ECO:0000256" key="2">
    <source>
        <dbReference type="ARBA" id="ARBA00022519"/>
    </source>
</evidence>
<proteinExistence type="inferred from homology"/>
<dbReference type="Pfam" id="PF06835">
    <property type="entry name" value="LptC"/>
    <property type="match status" value="1"/>
</dbReference>
<dbReference type="Gene3D" id="2.60.450.10">
    <property type="entry name" value="Lipopolysaccharide (LPS) transport protein A like domain"/>
    <property type="match status" value="1"/>
</dbReference>
<keyword evidence="3 6" id="KW-0812">Transmembrane</keyword>
<keyword evidence="5 6" id="KW-0472">Membrane</keyword>
<dbReference type="GO" id="GO:0017089">
    <property type="term" value="F:glycolipid transfer activity"/>
    <property type="evidence" value="ECO:0007669"/>
    <property type="project" value="TreeGrafter"/>
</dbReference>
<dbReference type="PANTHER" id="PTHR37481:SF1">
    <property type="entry name" value="LIPOPOLYSACCHARIDE EXPORT SYSTEM PROTEIN LPTC"/>
    <property type="match status" value="1"/>
</dbReference>
<evidence type="ECO:0000256" key="1">
    <source>
        <dbReference type="ARBA" id="ARBA00022475"/>
    </source>
</evidence>
<keyword evidence="8" id="KW-1185">Reference proteome</keyword>
<keyword evidence="1 6" id="KW-1003">Cell membrane</keyword>
<dbReference type="InterPro" id="IPR026265">
    <property type="entry name" value="LptC"/>
</dbReference>
<name>A0A1I4QN84_9GAMM</name>
<accession>A0A1I4QN84</accession>
<comment type="subunit">
    <text evidence="6">Component of the lipopolysaccharide transport and assembly complex. Interacts with LptA and the LptBFG transporter complex.</text>
</comment>
<keyword evidence="4 6" id="KW-1133">Transmembrane helix</keyword>